<dbReference type="Pfam" id="PF04189">
    <property type="entry name" value="Gcd10p"/>
    <property type="match status" value="1"/>
</dbReference>
<evidence type="ECO:0000256" key="5">
    <source>
        <dbReference type="ARBA" id="ARBA00023242"/>
    </source>
</evidence>
<feature type="compositionally biased region" description="Polar residues" evidence="7">
    <location>
        <begin position="269"/>
        <end position="281"/>
    </location>
</feature>
<name>A0A8B8HJ91_VANTA</name>
<evidence type="ECO:0000256" key="1">
    <source>
        <dbReference type="ARBA" id="ARBA00004123"/>
    </source>
</evidence>
<evidence type="ECO:0000256" key="3">
    <source>
        <dbReference type="ARBA" id="ARBA00021704"/>
    </source>
</evidence>
<dbReference type="InterPro" id="IPR029063">
    <property type="entry name" value="SAM-dependent_MTases_sf"/>
</dbReference>
<evidence type="ECO:0000256" key="7">
    <source>
        <dbReference type="SAM" id="MobiDB-lite"/>
    </source>
</evidence>
<dbReference type="RefSeq" id="XP_026484882.2">
    <property type="nucleotide sequence ID" value="XM_026629097.2"/>
</dbReference>
<comment type="subcellular location">
    <subcellularLocation>
        <location evidence="1">Nucleus</location>
    </subcellularLocation>
</comment>
<sequence length="453" mass="51340">MCDNTIKVGEYIVIQKQNYKKLHKFNKPNSSVNVGKDTINLIGIEGCQYFSIFKMIPKGTKRNKEYDLELSKEALNLIQEISLKTSGTDNRNIYDDGRSQKLSATEISELKSDSISASEIVETLITNSNTFHNKTEFSQAKYLKKKEKKYFEYIQILKPNLRNITEILYKLDPSKVQGVRIDTLSQIMTLSNISSEGNHLLYDSGSNGLLVAALLSAMGPQSNGQLVHMHPGNMSQKQALLAMNFTSEQNNKCVSVNVYSVLRQVYQGSDTNSADSATEKTTNLKRKAPENIEHESKLPKLEVSDTISDVNLNKEHDDAKENNDDKENSEVKENSEIEERAPKKPKWHFDNIRASEILTQKVDSLVIACKEDPQNIFMELMNFVKPGRPFVIYYSVAEPLQNLYMTLKSLSNVGALRLTNNWMRNYQILPDRTHPEVMMNGSSGFLLSGYILK</sequence>
<feature type="compositionally biased region" description="Basic and acidic residues" evidence="7">
    <location>
        <begin position="287"/>
        <end position="303"/>
    </location>
</feature>
<keyword evidence="4" id="KW-0819">tRNA processing</keyword>
<dbReference type="AlphaFoldDB" id="A0A8B8HJ91"/>
<dbReference type="GeneID" id="113392598"/>
<dbReference type="OMA" id="TRCRPYQ"/>
<reference evidence="9" key="1">
    <citation type="submission" date="2025-08" db="UniProtKB">
        <authorList>
            <consortium name="RefSeq"/>
        </authorList>
    </citation>
    <scope>IDENTIFICATION</scope>
    <source>
        <tissue evidence="9">Whole body</tissue>
    </source>
</reference>
<feature type="compositionally biased region" description="Basic and acidic residues" evidence="7">
    <location>
        <begin position="312"/>
        <end position="344"/>
    </location>
</feature>
<protein>
    <recommendedName>
        <fullName evidence="3">tRNA (adenine(58)-N(1))-methyltransferase non-catalytic subunit TRM6</fullName>
    </recommendedName>
    <alternativeName>
        <fullName evidence="6">tRNA(m1A58)-methyltransferase subunit TRM6</fullName>
    </alternativeName>
</protein>
<keyword evidence="5" id="KW-0539">Nucleus</keyword>
<organism evidence="8 9">
    <name type="scientific">Vanessa tameamea</name>
    <name type="common">Kamehameha butterfly</name>
    <dbReference type="NCBI Taxonomy" id="334116"/>
    <lineage>
        <taxon>Eukaryota</taxon>
        <taxon>Metazoa</taxon>
        <taxon>Ecdysozoa</taxon>
        <taxon>Arthropoda</taxon>
        <taxon>Hexapoda</taxon>
        <taxon>Insecta</taxon>
        <taxon>Pterygota</taxon>
        <taxon>Neoptera</taxon>
        <taxon>Endopterygota</taxon>
        <taxon>Lepidoptera</taxon>
        <taxon>Glossata</taxon>
        <taxon>Ditrysia</taxon>
        <taxon>Papilionoidea</taxon>
        <taxon>Nymphalidae</taxon>
        <taxon>Nymphalinae</taxon>
        <taxon>Vanessa</taxon>
    </lineage>
</organism>
<dbReference type="PANTHER" id="PTHR12945">
    <property type="entry name" value="TRANSLATION INITIATION FACTOR EIF3-RELATED"/>
    <property type="match status" value="1"/>
</dbReference>
<evidence type="ECO:0000256" key="4">
    <source>
        <dbReference type="ARBA" id="ARBA00022694"/>
    </source>
</evidence>
<keyword evidence="8" id="KW-1185">Reference proteome</keyword>
<dbReference type="Proteomes" id="UP001652626">
    <property type="component" value="Chromosome 5"/>
</dbReference>
<dbReference type="GO" id="GO:0005634">
    <property type="term" value="C:nucleus"/>
    <property type="evidence" value="ECO:0007669"/>
    <property type="project" value="UniProtKB-SubCell"/>
</dbReference>
<comment type="similarity">
    <text evidence="2">Belongs to the TRM6/GCD10 family.</text>
</comment>
<dbReference type="Gene3D" id="3.40.50.150">
    <property type="entry name" value="Vaccinia Virus protein VP39"/>
    <property type="match status" value="1"/>
</dbReference>
<feature type="region of interest" description="Disordered" evidence="7">
    <location>
        <begin position="269"/>
        <end position="344"/>
    </location>
</feature>
<accession>A0A8B8HJ91</accession>
<evidence type="ECO:0000313" key="8">
    <source>
        <dbReference type="Proteomes" id="UP001652626"/>
    </source>
</evidence>
<evidence type="ECO:0000256" key="6">
    <source>
        <dbReference type="ARBA" id="ARBA00032319"/>
    </source>
</evidence>
<proteinExistence type="inferred from homology"/>
<dbReference type="PANTHER" id="PTHR12945:SF0">
    <property type="entry name" value="TRNA (ADENINE(58)-N(1))-METHYLTRANSFERASE NON-CATALYTIC SUBUNIT TRM6"/>
    <property type="match status" value="1"/>
</dbReference>
<dbReference type="OrthoDB" id="10254665at2759"/>
<dbReference type="InterPro" id="IPR017423">
    <property type="entry name" value="TRM6"/>
</dbReference>
<dbReference type="GO" id="GO:0030488">
    <property type="term" value="P:tRNA methylation"/>
    <property type="evidence" value="ECO:0007669"/>
    <property type="project" value="InterPro"/>
</dbReference>
<dbReference type="GO" id="GO:0031515">
    <property type="term" value="C:tRNA (m1A) methyltransferase complex"/>
    <property type="evidence" value="ECO:0007669"/>
    <property type="project" value="InterPro"/>
</dbReference>
<evidence type="ECO:0000313" key="9">
    <source>
        <dbReference type="RefSeq" id="XP_026484882.2"/>
    </source>
</evidence>
<gene>
    <name evidence="9" type="primary">LOC113392598</name>
</gene>
<evidence type="ECO:0000256" key="2">
    <source>
        <dbReference type="ARBA" id="ARBA00008320"/>
    </source>
</evidence>